<name>A0A1H6LYH8_9BACT</name>
<dbReference type="InterPro" id="IPR051043">
    <property type="entry name" value="Sulfatase_Mod_Factor_Kinase"/>
</dbReference>
<feature type="chain" id="PRO_5009604552" evidence="2">
    <location>
        <begin position="21"/>
        <end position="400"/>
    </location>
</feature>
<dbReference type="Gene3D" id="3.90.1580.10">
    <property type="entry name" value="paralog of FGE (formylglycine-generating enzyme)"/>
    <property type="match status" value="1"/>
</dbReference>
<organism evidence="4 5">
    <name type="scientific">Akkermansia glycaniphila</name>
    <dbReference type="NCBI Taxonomy" id="1679444"/>
    <lineage>
        <taxon>Bacteria</taxon>
        <taxon>Pseudomonadati</taxon>
        <taxon>Verrucomicrobiota</taxon>
        <taxon>Verrucomicrobiia</taxon>
        <taxon>Verrucomicrobiales</taxon>
        <taxon>Akkermansiaceae</taxon>
        <taxon>Akkermansia</taxon>
    </lineage>
</organism>
<feature type="signal peptide" evidence="2">
    <location>
        <begin position="1"/>
        <end position="20"/>
    </location>
</feature>
<dbReference type="InterPro" id="IPR042095">
    <property type="entry name" value="SUMF_sf"/>
</dbReference>
<dbReference type="PANTHER" id="PTHR23150">
    <property type="entry name" value="SULFATASE MODIFYING FACTOR 1, 2"/>
    <property type="match status" value="1"/>
</dbReference>
<evidence type="ECO:0000256" key="2">
    <source>
        <dbReference type="SAM" id="SignalP"/>
    </source>
</evidence>
<keyword evidence="5" id="KW-1185">Reference proteome</keyword>
<dbReference type="Pfam" id="PF03781">
    <property type="entry name" value="FGE-sulfatase"/>
    <property type="match status" value="1"/>
</dbReference>
<gene>
    <name evidence="4" type="ORF">PYTT_1682</name>
</gene>
<dbReference type="RefSeq" id="WP_067774208.1">
    <property type="nucleotide sequence ID" value="NZ_LIGX01000018.1"/>
</dbReference>
<dbReference type="KEGG" id="agl:PYTT_1682"/>
<dbReference type="GO" id="GO:0120147">
    <property type="term" value="F:formylglycine-generating oxidase activity"/>
    <property type="evidence" value="ECO:0007669"/>
    <property type="project" value="TreeGrafter"/>
</dbReference>
<sequence>MEHTWRACALAAILPVLCFAACDAPHEADDEARRIMDSRLWAEEQAAAAARMQPRQPVAAIVLPDDLPSPELFETTRQIYAELEKNAGDTALQPYAEQIPSIGGTLRMVPVPAGEFTMGSPDTEPLREKNEGPRRKVALPAYWISEIEIPWEIYTAFMQNGRPRAKDGKLLEERPDDELWDLVAQPTAPYASMNLGMGNGYENGMPAIAMSHYAASKFCEWLSAQTGHYYRLPTEAEWEYACRAGSDAAYCYGDGEEKLEEYGWYWNNSNDRYQKAATKKPNAWGIYDMHGNVAEWVLDTYRDDAYSGEADKTLQSPLVLEPGKPGHVVRGGSWEDDPDRLRSAARRRSRAEWNMQDPQNPKSLWYLTNGGMIGFRVVRPVTLPDILTVHRLWNASKGLY</sequence>
<evidence type="ECO:0000313" key="5">
    <source>
        <dbReference type="Proteomes" id="UP000176204"/>
    </source>
</evidence>
<protein>
    <submittedName>
        <fullName evidence="4">C-type lectin fold</fullName>
    </submittedName>
</protein>
<keyword evidence="4" id="KW-0430">Lectin</keyword>
<dbReference type="STRING" id="1679444.PYTT_1682"/>
<dbReference type="SUPFAM" id="SSF56436">
    <property type="entry name" value="C-type lectin-like"/>
    <property type="match status" value="1"/>
</dbReference>
<dbReference type="PANTHER" id="PTHR23150:SF19">
    <property type="entry name" value="FORMYLGLYCINE-GENERATING ENZYME"/>
    <property type="match status" value="1"/>
</dbReference>
<dbReference type="InterPro" id="IPR016187">
    <property type="entry name" value="CTDL_fold"/>
</dbReference>
<feature type="domain" description="Sulfatase-modifying factor enzyme-like" evidence="3">
    <location>
        <begin position="107"/>
        <end position="354"/>
    </location>
</feature>
<keyword evidence="2" id="KW-0732">Signal</keyword>
<evidence type="ECO:0000313" key="4">
    <source>
        <dbReference type="EMBL" id="SEH91514.1"/>
    </source>
</evidence>
<dbReference type="GO" id="GO:0030246">
    <property type="term" value="F:carbohydrate binding"/>
    <property type="evidence" value="ECO:0007669"/>
    <property type="project" value="UniProtKB-KW"/>
</dbReference>
<evidence type="ECO:0000259" key="3">
    <source>
        <dbReference type="Pfam" id="PF03781"/>
    </source>
</evidence>
<dbReference type="EMBL" id="LT629973">
    <property type="protein sequence ID" value="SEH91514.1"/>
    <property type="molecule type" value="Genomic_DNA"/>
</dbReference>
<accession>A0A1H6LYH8</accession>
<dbReference type="InterPro" id="IPR005532">
    <property type="entry name" value="SUMF_dom"/>
</dbReference>
<dbReference type="AlphaFoldDB" id="A0A1H6LYH8"/>
<evidence type="ECO:0000256" key="1">
    <source>
        <dbReference type="SAM" id="MobiDB-lite"/>
    </source>
</evidence>
<dbReference type="OrthoDB" id="9768004at2"/>
<reference evidence="5" key="1">
    <citation type="submission" date="2016-09" db="EMBL/GenBank/DDBJ databases">
        <authorList>
            <person name="Koehorst J."/>
        </authorList>
    </citation>
    <scope>NUCLEOTIDE SEQUENCE [LARGE SCALE GENOMIC DNA]</scope>
</reference>
<feature type="region of interest" description="Disordered" evidence="1">
    <location>
        <begin position="325"/>
        <end position="354"/>
    </location>
</feature>
<proteinExistence type="predicted"/>
<dbReference type="Proteomes" id="UP000176204">
    <property type="component" value="Chromosome I"/>
</dbReference>